<keyword evidence="7 11" id="KW-0456">Lyase</keyword>
<comment type="pathway">
    <text evidence="1">Pyrimidine metabolism; UMP biosynthesis via de novo pathway; UMP from orotate: step 2/2.</text>
</comment>
<evidence type="ECO:0000256" key="1">
    <source>
        <dbReference type="ARBA" id="ARBA00004861"/>
    </source>
</evidence>
<feature type="domain" description="Orotidine 5'-phosphate decarboxylase" evidence="10">
    <location>
        <begin position="17"/>
        <end position="280"/>
    </location>
</feature>
<evidence type="ECO:0000256" key="3">
    <source>
        <dbReference type="ARBA" id="ARBA00012321"/>
    </source>
</evidence>
<evidence type="ECO:0000313" key="11">
    <source>
        <dbReference type="EMBL" id="UKJ88463.2"/>
    </source>
</evidence>
<evidence type="ECO:0000313" key="12">
    <source>
        <dbReference type="Proteomes" id="UP000244803"/>
    </source>
</evidence>
<dbReference type="InterPro" id="IPR013785">
    <property type="entry name" value="Aldolase_TIM"/>
</dbReference>
<dbReference type="CDD" id="cd04725">
    <property type="entry name" value="OMP_decarboxylase_like"/>
    <property type="match status" value="1"/>
</dbReference>
<dbReference type="SMART" id="SM00934">
    <property type="entry name" value="OMPdecase"/>
    <property type="match status" value="1"/>
</dbReference>
<dbReference type="Proteomes" id="UP000244803">
    <property type="component" value="Chromosome 1"/>
</dbReference>
<dbReference type="GO" id="GO:0006207">
    <property type="term" value="P:'de novo' pyrimidine nucleobase biosynthetic process"/>
    <property type="evidence" value="ECO:0007669"/>
    <property type="project" value="InterPro"/>
</dbReference>
<dbReference type="SUPFAM" id="SSF51366">
    <property type="entry name" value="Ribulose-phoshate binding barrel"/>
    <property type="match status" value="1"/>
</dbReference>
<dbReference type="Gene3D" id="3.20.20.70">
    <property type="entry name" value="Aldolase class I"/>
    <property type="match status" value="1"/>
</dbReference>
<dbReference type="OrthoDB" id="5553476at2759"/>
<dbReference type="EC" id="4.1.1.23" evidence="3"/>
<evidence type="ECO:0000256" key="8">
    <source>
        <dbReference type="ARBA" id="ARBA00033428"/>
    </source>
</evidence>
<dbReference type="InterPro" id="IPR011060">
    <property type="entry name" value="RibuloseP-bd_barrel"/>
</dbReference>
<name>A0A976M4X0_THEOR</name>
<dbReference type="InterPro" id="IPR011995">
    <property type="entry name" value="OMPdecase_type-2"/>
</dbReference>
<dbReference type="EMBL" id="CP056065">
    <property type="protein sequence ID" value="UKJ88463.2"/>
    <property type="molecule type" value="Genomic_DNA"/>
</dbReference>
<organism evidence="11 12">
    <name type="scientific">Theileria orientalis</name>
    <dbReference type="NCBI Taxonomy" id="68886"/>
    <lineage>
        <taxon>Eukaryota</taxon>
        <taxon>Sar</taxon>
        <taxon>Alveolata</taxon>
        <taxon>Apicomplexa</taxon>
        <taxon>Aconoidasida</taxon>
        <taxon>Piroplasmida</taxon>
        <taxon>Theileriidae</taxon>
        <taxon>Theileria</taxon>
    </lineage>
</organism>
<dbReference type="PANTHER" id="PTHR43375:SF1">
    <property type="entry name" value="OROTIDINE 5'-PHOSPHATE DECARBOXYLASE"/>
    <property type="match status" value="1"/>
</dbReference>
<evidence type="ECO:0000256" key="6">
    <source>
        <dbReference type="ARBA" id="ARBA00022975"/>
    </source>
</evidence>
<dbReference type="Pfam" id="PF00215">
    <property type="entry name" value="OMPdecase"/>
    <property type="match status" value="1"/>
</dbReference>
<protein>
    <recommendedName>
        <fullName evidence="4">Orotidine 5'-phosphate decarboxylase</fullName>
        <ecNumber evidence="3">4.1.1.23</ecNumber>
    </recommendedName>
    <alternativeName>
        <fullName evidence="8">OMP decarboxylase</fullName>
    </alternativeName>
</protein>
<dbReference type="GO" id="GO:0006221">
    <property type="term" value="P:pyrimidine nucleotide biosynthetic process"/>
    <property type="evidence" value="ECO:0007669"/>
    <property type="project" value="UniProtKB-KW"/>
</dbReference>
<gene>
    <name evidence="11" type="ORF">MACJ_000907</name>
</gene>
<sequence length="309" mass="34957">MGFFSKLEGRMDLLNTILCLGLDPRVEQVDKFAETEEFRRLFLENIKNNDNSYKKDESSTYVRLKLYCLHILNNTLDHVCSVKPNFAFFLAHGTEGVQVLLEVCHHLREKNVPILLDCKLGDIGSTTDYYKKFVFCLLKADACTVNSFMGTDVLRSFCTDSSGNFVNDVFVLAKCSNPSSRELQSALLHDEVPLYMHLIDQTESLGHKFGYVVGSNCVDDIKRIRAKYDSYLLVPGVGSQGGDLEQTVKYGLNKNKRGLLVPISRAITDTDVSLSPDTQYSFSSHNCLFFYFRIQGKVPFIGKMKLISF</sequence>
<keyword evidence="5" id="KW-0210">Decarboxylase</keyword>
<evidence type="ECO:0000256" key="5">
    <source>
        <dbReference type="ARBA" id="ARBA00022793"/>
    </source>
</evidence>
<evidence type="ECO:0000256" key="7">
    <source>
        <dbReference type="ARBA" id="ARBA00023239"/>
    </source>
</evidence>
<reference evidence="11" key="1">
    <citation type="submission" date="2022-07" db="EMBL/GenBank/DDBJ databases">
        <title>Evaluation of T. orientalis genome assembly methods using nanopore sequencing and analysis of variation between genomes.</title>
        <authorList>
            <person name="Yam J."/>
            <person name="Micallef M.L."/>
            <person name="Liu M."/>
            <person name="Djordjevic S.P."/>
            <person name="Bogema D.R."/>
            <person name="Jenkins C."/>
        </authorList>
    </citation>
    <scope>NUCLEOTIDE SEQUENCE</scope>
    <source>
        <strain evidence="11">Fish Creek</strain>
    </source>
</reference>
<dbReference type="PANTHER" id="PTHR43375">
    <property type="entry name" value="OROTIDINE 5'-PHOSPHATE DECARBOXYLASE"/>
    <property type="match status" value="1"/>
</dbReference>
<comment type="similarity">
    <text evidence="2">Belongs to the OMP decarboxylase family. Type 2 subfamily.</text>
</comment>
<dbReference type="GO" id="GO:0004590">
    <property type="term" value="F:orotidine-5'-phosphate decarboxylase activity"/>
    <property type="evidence" value="ECO:0007669"/>
    <property type="project" value="UniProtKB-EC"/>
</dbReference>
<accession>A0A976M4X0</accession>
<keyword evidence="6" id="KW-0665">Pyrimidine biosynthesis</keyword>
<evidence type="ECO:0000259" key="10">
    <source>
        <dbReference type="SMART" id="SM00934"/>
    </source>
</evidence>
<dbReference type="NCBIfam" id="TIGR02127">
    <property type="entry name" value="pyrF_sub2"/>
    <property type="match status" value="1"/>
</dbReference>
<proteinExistence type="inferred from homology"/>
<evidence type="ECO:0000256" key="4">
    <source>
        <dbReference type="ARBA" id="ARBA00021923"/>
    </source>
</evidence>
<evidence type="ECO:0000256" key="9">
    <source>
        <dbReference type="ARBA" id="ARBA00049157"/>
    </source>
</evidence>
<dbReference type="InterPro" id="IPR001754">
    <property type="entry name" value="OMPdeCOase_dom"/>
</dbReference>
<dbReference type="AlphaFoldDB" id="A0A976M4X0"/>
<comment type="catalytic activity">
    <reaction evidence="9">
        <text>orotidine 5'-phosphate + H(+) = UMP + CO2</text>
        <dbReference type="Rhea" id="RHEA:11596"/>
        <dbReference type="ChEBI" id="CHEBI:15378"/>
        <dbReference type="ChEBI" id="CHEBI:16526"/>
        <dbReference type="ChEBI" id="CHEBI:57538"/>
        <dbReference type="ChEBI" id="CHEBI:57865"/>
        <dbReference type="EC" id="4.1.1.23"/>
    </reaction>
</comment>
<evidence type="ECO:0000256" key="2">
    <source>
        <dbReference type="ARBA" id="ARBA00008847"/>
    </source>
</evidence>